<sequence length="368" mass="39693">MARTPTNRKSTIYDIAKATGSSISAVSMVLNGTWARYRIKEETANRILASAAQLGYNVNMKARGLRLSRSGLAGMILPHYRNRFFAGLAETFEDHARSRGLCPIVVSTQRDPAVEASVTETLISQQVELLFIAGVRNPTPLDALCSAAGIPCINVDLPGEGAPSVVSDNRGGARALADVLMDKMKARGNAPDELLFLGGVTDEYATDMRIAGYRDAFEARGISPAADAVECFGYAASSARLALARRYESLGRLPAGLLMNSITAFEGLVQFASSLSRDAWQSTVVGCFDWDPFAAHLPFEVTMMRQDVQQIISEAFALADKYDEKHNDKHDATTYPLVIVPTGFGPMSGEDDRMVETERVANVGASGL</sequence>
<dbReference type="RefSeq" id="WP_096720500.1">
    <property type="nucleotide sequence ID" value="NZ_MTZV01000004.1"/>
</dbReference>
<dbReference type="SUPFAM" id="SSF47413">
    <property type="entry name" value="lambda repressor-like DNA-binding domains"/>
    <property type="match status" value="1"/>
</dbReference>
<evidence type="ECO:0000256" key="2">
    <source>
        <dbReference type="ARBA" id="ARBA00023125"/>
    </source>
</evidence>
<dbReference type="EMBL" id="MTZV01000004">
    <property type="protein sequence ID" value="PCE25304.1"/>
    <property type="molecule type" value="Genomic_DNA"/>
</dbReference>
<dbReference type="InterPro" id="IPR025997">
    <property type="entry name" value="SBP_2_dom"/>
</dbReference>
<dbReference type="AlphaFoldDB" id="A0A2A4EYD5"/>
<dbReference type="Gene3D" id="1.10.260.40">
    <property type="entry name" value="lambda repressor-like DNA-binding domains"/>
    <property type="match status" value="1"/>
</dbReference>
<dbReference type="SMART" id="SM00354">
    <property type="entry name" value="HTH_LACI"/>
    <property type="match status" value="1"/>
</dbReference>
<dbReference type="PANTHER" id="PTHR30146:SF109">
    <property type="entry name" value="HTH-TYPE TRANSCRIPTIONAL REGULATOR GALS"/>
    <property type="match status" value="1"/>
</dbReference>
<dbReference type="GO" id="GO:0003700">
    <property type="term" value="F:DNA-binding transcription factor activity"/>
    <property type="evidence" value="ECO:0007669"/>
    <property type="project" value="TreeGrafter"/>
</dbReference>
<organism evidence="5 6">
    <name type="scientific">Paraburkholderia acidicola</name>
    <dbReference type="NCBI Taxonomy" id="1912599"/>
    <lineage>
        <taxon>Bacteria</taxon>
        <taxon>Pseudomonadati</taxon>
        <taxon>Pseudomonadota</taxon>
        <taxon>Betaproteobacteria</taxon>
        <taxon>Burkholderiales</taxon>
        <taxon>Burkholderiaceae</taxon>
        <taxon>Paraburkholderia</taxon>
    </lineage>
</organism>
<name>A0A2A4EYD5_9BURK</name>
<evidence type="ECO:0000259" key="4">
    <source>
        <dbReference type="PROSITE" id="PS50932"/>
    </source>
</evidence>
<dbReference type="CDD" id="cd06274">
    <property type="entry name" value="PBP1_FruR"/>
    <property type="match status" value="1"/>
</dbReference>
<keyword evidence="3" id="KW-0804">Transcription</keyword>
<keyword evidence="2" id="KW-0238">DNA-binding</keyword>
<dbReference type="CDD" id="cd01392">
    <property type="entry name" value="HTH_LacI"/>
    <property type="match status" value="1"/>
</dbReference>
<evidence type="ECO:0000256" key="1">
    <source>
        <dbReference type="ARBA" id="ARBA00023015"/>
    </source>
</evidence>
<evidence type="ECO:0000256" key="3">
    <source>
        <dbReference type="ARBA" id="ARBA00023163"/>
    </source>
</evidence>
<dbReference type="SUPFAM" id="SSF53822">
    <property type="entry name" value="Periplasmic binding protein-like I"/>
    <property type="match status" value="1"/>
</dbReference>
<dbReference type="InterPro" id="IPR028082">
    <property type="entry name" value="Peripla_BP_I"/>
</dbReference>
<dbReference type="Proteomes" id="UP000218022">
    <property type="component" value="Unassembled WGS sequence"/>
</dbReference>
<comment type="caution">
    <text evidence="5">The sequence shown here is derived from an EMBL/GenBank/DDBJ whole genome shotgun (WGS) entry which is preliminary data.</text>
</comment>
<proteinExistence type="predicted"/>
<keyword evidence="1" id="KW-0805">Transcription regulation</keyword>
<dbReference type="OrthoDB" id="7683681at2"/>
<evidence type="ECO:0000313" key="5">
    <source>
        <dbReference type="EMBL" id="PCE25304.1"/>
    </source>
</evidence>
<protein>
    <submittedName>
        <fullName evidence="5">LacI family transcriptional regulator</fullName>
    </submittedName>
</protein>
<dbReference type="Pfam" id="PF00356">
    <property type="entry name" value="LacI"/>
    <property type="match status" value="1"/>
</dbReference>
<dbReference type="Gene3D" id="3.40.50.2300">
    <property type="match status" value="2"/>
</dbReference>
<dbReference type="InterPro" id="IPR010982">
    <property type="entry name" value="Lambda_DNA-bd_dom_sf"/>
</dbReference>
<reference evidence="5 6" key="1">
    <citation type="submission" date="2017-01" db="EMBL/GenBank/DDBJ databases">
        <title>Whole-Genome Shotgun Sequencing of Two beta-Proteobacterial Species in Search of the Bulgecin Biosynthetic Cluster.</title>
        <authorList>
            <person name="Horsman M.E."/>
            <person name="Marous D.R."/>
            <person name="Li R."/>
            <person name="Oliver R.A."/>
            <person name="Byun B."/>
            <person name="Emrich S.J."/>
            <person name="Boggess B."/>
            <person name="Townsend C.A."/>
            <person name="Mobashery S."/>
        </authorList>
    </citation>
    <scope>NUCLEOTIDE SEQUENCE [LARGE SCALE GENOMIC DNA]</scope>
    <source>
        <strain evidence="5 6">ATCC 31363</strain>
    </source>
</reference>
<evidence type="ECO:0000313" key="6">
    <source>
        <dbReference type="Proteomes" id="UP000218022"/>
    </source>
</evidence>
<dbReference type="PROSITE" id="PS50932">
    <property type="entry name" value="HTH_LACI_2"/>
    <property type="match status" value="1"/>
</dbReference>
<dbReference type="GO" id="GO:0000976">
    <property type="term" value="F:transcription cis-regulatory region binding"/>
    <property type="evidence" value="ECO:0007669"/>
    <property type="project" value="TreeGrafter"/>
</dbReference>
<accession>A0A2A4EYD5</accession>
<dbReference type="PANTHER" id="PTHR30146">
    <property type="entry name" value="LACI-RELATED TRANSCRIPTIONAL REPRESSOR"/>
    <property type="match status" value="1"/>
</dbReference>
<gene>
    <name evidence="5" type="ORF">BWP39_12320</name>
</gene>
<dbReference type="InterPro" id="IPR000843">
    <property type="entry name" value="HTH_LacI"/>
</dbReference>
<dbReference type="Pfam" id="PF13407">
    <property type="entry name" value="Peripla_BP_4"/>
    <property type="match status" value="1"/>
</dbReference>
<feature type="domain" description="HTH lacI-type" evidence="4">
    <location>
        <begin position="10"/>
        <end position="67"/>
    </location>
</feature>